<evidence type="ECO:0000256" key="1">
    <source>
        <dbReference type="SAM" id="SignalP"/>
    </source>
</evidence>
<name>A0ABS4Z1C3_9MICC</name>
<dbReference type="PROSITE" id="PS51257">
    <property type="entry name" value="PROKAR_LIPOPROTEIN"/>
    <property type="match status" value="1"/>
</dbReference>
<feature type="signal peptide" evidence="1">
    <location>
        <begin position="1"/>
        <end position="27"/>
    </location>
</feature>
<proteinExistence type="predicted"/>
<keyword evidence="1" id="KW-0732">Signal</keyword>
<evidence type="ECO:0000313" key="3">
    <source>
        <dbReference type="Proteomes" id="UP000711614"/>
    </source>
</evidence>
<dbReference type="RefSeq" id="WP_209682739.1">
    <property type="nucleotide sequence ID" value="NZ_JAGIOI010000001.1"/>
</dbReference>
<organism evidence="2 3">
    <name type="scientific">Arthrobacter stackebrandtii</name>
    <dbReference type="NCBI Taxonomy" id="272161"/>
    <lineage>
        <taxon>Bacteria</taxon>
        <taxon>Bacillati</taxon>
        <taxon>Actinomycetota</taxon>
        <taxon>Actinomycetes</taxon>
        <taxon>Micrococcales</taxon>
        <taxon>Micrococcaceae</taxon>
        <taxon>Arthrobacter</taxon>
    </lineage>
</organism>
<sequence>MPSARSSFIAATATAAVLALSACGSPAATDNGSSQEAKKEQVKAKVLTAAELEQIVGSLTNAAGESAEVMPASALEGSDELSKKLFENAKVTPASCKDANQTSLDLPEGTVSAAGSWVDLETSGATVVTLVSGDPAALGELASSTNDRRAECGEFTLEVSGMTIKTTITEAEADTSAEEDAAFMISQELSVGTVTKTAVVEATQGAVTVNATQVSGGSETPSISELSELVNKTLAAVAAK</sequence>
<dbReference type="Proteomes" id="UP000711614">
    <property type="component" value="Unassembled WGS sequence"/>
</dbReference>
<reference evidence="2 3" key="1">
    <citation type="submission" date="2021-03" db="EMBL/GenBank/DDBJ databases">
        <title>Sequencing the genomes of 1000 actinobacteria strains.</title>
        <authorList>
            <person name="Klenk H.-P."/>
        </authorList>
    </citation>
    <scope>NUCLEOTIDE SEQUENCE [LARGE SCALE GENOMIC DNA]</scope>
    <source>
        <strain evidence="2 3">DSM 16005</strain>
    </source>
</reference>
<gene>
    <name evidence="2" type="ORF">JOF48_003429</name>
</gene>
<comment type="caution">
    <text evidence="2">The sequence shown here is derived from an EMBL/GenBank/DDBJ whole genome shotgun (WGS) entry which is preliminary data.</text>
</comment>
<dbReference type="EMBL" id="JAGIOI010000001">
    <property type="protein sequence ID" value="MBP2414630.1"/>
    <property type="molecule type" value="Genomic_DNA"/>
</dbReference>
<evidence type="ECO:0000313" key="2">
    <source>
        <dbReference type="EMBL" id="MBP2414630.1"/>
    </source>
</evidence>
<feature type="chain" id="PRO_5045363926" description="Sensor domain-containing protein" evidence="1">
    <location>
        <begin position="28"/>
        <end position="240"/>
    </location>
</feature>
<accession>A0ABS4Z1C3</accession>
<evidence type="ECO:0008006" key="4">
    <source>
        <dbReference type="Google" id="ProtNLM"/>
    </source>
</evidence>
<protein>
    <recommendedName>
        <fullName evidence="4">Sensor domain-containing protein</fullName>
    </recommendedName>
</protein>
<keyword evidence="3" id="KW-1185">Reference proteome</keyword>